<evidence type="ECO:0000313" key="2">
    <source>
        <dbReference type="Proteomes" id="UP000226442"/>
    </source>
</evidence>
<sequence length="80" mass="9319">MLTLEMAIQKIQHFPPNQLEKIFEYIEFLEFQANKKTFEPIDTKSQKISFTQAAQEFVGCLDSDLEDLSHNSQYLKGFGE</sequence>
<dbReference type="EMBL" id="NXIB02000002">
    <property type="protein sequence ID" value="PHX57309.1"/>
    <property type="molecule type" value="Genomic_DNA"/>
</dbReference>
<dbReference type="OrthoDB" id="489708at2"/>
<evidence type="ECO:0008006" key="3">
    <source>
        <dbReference type="Google" id="ProtNLM"/>
    </source>
</evidence>
<dbReference type="AlphaFoldDB" id="A0A2G4F6D7"/>
<name>A0A2G4F6D7_9CYAN</name>
<gene>
    <name evidence="1" type="ORF">CP500_000565</name>
</gene>
<dbReference type="Proteomes" id="UP000226442">
    <property type="component" value="Unassembled WGS sequence"/>
</dbReference>
<evidence type="ECO:0000313" key="1">
    <source>
        <dbReference type="EMBL" id="PHX57309.1"/>
    </source>
</evidence>
<organism evidence="1 2">
    <name type="scientific">Tychonema bourrellyi FEM_GT703</name>
    <dbReference type="NCBI Taxonomy" id="2040638"/>
    <lineage>
        <taxon>Bacteria</taxon>
        <taxon>Bacillati</taxon>
        <taxon>Cyanobacteriota</taxon>
        <taxon>Cyanophyceae</taxon>
        <taxon>Oscillatoriophycideae</taxon>
        <taxon>Oscillatoriales</taxon>
        <taxon>Microcoleaceae</taxon>
        <taxon>Tychonema</taxon>
    </lineage>
</organism>
<reference evidence="1" key="1">
    <citation type="submission" date="2017-10" db="EMBL/GenBank/DDBJ databases">
        <title>Draft genome sequence of the planktic cyanobacteria Tychonema bourrellyi isolated from alpine lentic freshwater.</title>
        <authorList>
            <person name="Tett A."/>
            <person name="Armanini F."/>
            <person name="Asnicar F."/>
            <person name="Boscaini A."/>
            <person name="Pasolli E."/>
            <person name="Zolfo M."/>
            <person name="Donati C."/>
            <person name="Salmaso N."/>
            <person name="Segata N."/>
        </authorList>
    </citation>
    <scope>NUCLEOTIDE SEQUENCE</scope>
    <source>
        <strain evidence="1">FEM_GT703</strain>
    </source>
</reference>
<comment type="caution">
    <text evidence="1">The sequence shown here is derived from an EMBL/GenBank/DDBJ whole genome shotgun (WGS) entry which is preliminary data.</text>
</comment>
<dbReference type="RefSeq" id="WP_096829645.1">
    <property type="nucleotide sequence ID" value="NZ_NXIB02000002.1"/>
</dbReference>
<accession>A0A2G4F6D7</accession>
<proteinExistence type="predicted"/>
<protein>
    <recommendedName>
        <fullName evidence="3">DUF2281 domain-containing protein</fullName>
    </recommendedName>
</protein>
<keyword evidence="2" id="KW-1185">Reference proteome</keyword>